<evidence type="ECO:0000313" key="2">
    <source>
        <dbReference type="EMBL" id="KAF4615399.1"/>
    </source>
</evidence>
<dbReference type="EMBL" id="JAACJL010000044">
    <property type="protein sequence ID" value="KAF4615399.1"/>
    <property type="molecule type" value="Genomic_DNA"/>
</dbReference>
<sequence>MLLRFTSPDMLNTSLVDVATGQRVYDIMTAPLPDKEGRHKPADENKPTASSSSSFVEPKDMTRRRTRITNAVGKVIANLEWTGRCPDITIGDEHIGPMTELFGTSTVPFEPKVLVIPTRFDTEYIWTATADSLTLVDDDSQLTKGRFHYNVIRIPVGSTASKLEKTLFANVPCESSSSSVRSGSTDDSKHESKPIKSTFIPARIPGVGSNYLDFASHPLADDVEIIISFLMVELVRRGRFGLPQYEFSKPKLWQFKEARDLVMRRLRRNTI</sequence>
<protein>
    <submittedName>
        <fullName evidence="2">Uncharacterized protein</fullName>
    </submittedName>
</protein>
<accession>A0A8H4QR13</accession>
<feature type="region of interest" description="Disordered" evidence="1">
    <location>
        <begin position="30"/>
        <end position="61"/>
    </location>
</feature>
<gene>
    <name evidence="2" type="ORF">D9613_002673</name>
</gene>
<name>A0A8H4QR13_9AGAR</name>
<feature type="compositionally biased region" description="Basic and acidic residues" evidence="1">
    <location>
        <begin position="33"/>
        <end position="46"/>
    </location>
</feature>
<comment type="caution">
    <text evidence="2">The sequence shown here is derived from an EMBL/GenBank/DDBJ whole genome shotgun (WGS) entry which is preliminary data.</text>
</comment>
<proteinExistence type="predicted"/>
<feature type="region of interest" description="Disordered" evidence="1">
    <location>
        <begin position="174"/>
        <end position="193"/>
    </location>
</feature>
<reference evidence="2 3" key="1">
    <citation type="submission" date="2019-12" db="EMBL/GenBank/DDBJ databases">
        <authorList>
            <person name="Floudas D."/>
            <person name="Bentzer J."/>
            <person name="Ahren D."/>
            <person name="Johansson T."/>
            <person name="Persson P."/>
            <person name="Tunlid A."/>
        </authorList>
    </citation>
    <scope>NUCLEOTIDE SEQUENCE [LARGE SCALE GENOMIC DNA]</scope>
    <source>
        <strain evidence="2 3">CBS 102.39</strain>
    </source>
</reference>
<dbReference type="Proteomes" id="UP000521872">
    <property type="component" value="Unassembled WGS sequence"/>
</dbReference>
<dbReference type="AlphaFoldDB" id="A0A8H4QR13"/>
<organism evidence="2 3">
    <name type="scientific">Agrocybe pediades</name>
    <dbReference type="NCBI Taxonomy" id="84607"/>
    <lineage>
        <taxon>Eukaryota</taxon>
        <taxon>Fungi</taxon>
        <taxon>Dikarya</taxon>
        <taxon>Basidiomycota</taxon>
        <taxon>Agaricomycotina</taxon>
        <taxon>Agaricomycetes</taxon>
        <taxon>Agaricomycetidae</taxon>
        <taxon>Agaricales</taxon>
        <taxon>Agaricineae</taxon>
        <taxon>Strophariaceae</taxon>
        <taxon>Agrocybe</taxon>
    </lineage>
</organism>
<evidence type="ECO:0000313" key="3">
    <source>
        <dbReference type="Proteomes" id="UP000521872"/>
    </source>
</evidence>
<keyword evidence="3" id="KW-1185">Reference proteome</keyword>
<feature type="compositionally biased region" description="Basic and acidic residues" evidence="1">
    <location>
        <begin position="184"/>
        <end position="193"/>
    </location>
</feature>
<evidence type="ECO:0000256" key="1">
    <source>
        <dbReference type="SAM" id="MobiDB-lite"/>
    </source>
</evidence>